<keyword evidence="2" id="KW-1017">Isopeptide bond</keyword>
<organism evidence="14 15">
    <name type="scientific">Pomacea canaliculata</name>
    <name type="common">Golden apple snail</name>
    <dbReference type="NCBI Taxonomy" id="400727"/>
    <lineage>
        <taxon>Eukaryota</taxon>
        <taxon>Metazoa</taxon>
        <taxon>Spiralia</taxon>
        <taxon>Lophotrochozoa</taxon>
        <taxon>Mollusca</taxon>
        <taxon>Gastropoda</taxon>
        <taxon>Caenogastropoda</taxon>
        <taxon>Architaenioglossa</taxon>
        <taxon>Ampullarioidea</taxon>
        <taxon>Ampullariidae</taxon>
        <taxon>Pomacea</taxon>
    </lineage>
</organism>
<evidence type="ECO:0000313" key="14">
    <source>
        <dbReference type="EMBL" id="PVD28645.1"/>
    </source>
</evidence>
<dbReference type="STRING" id="400727.A0A2T7P5E2"/>
<keyword evidence="8" id="KW-0943">RNA-mediated gene silencing</keyword>
<evidence type="ECO:0000256" key="12">
    <source>
        <dbReference type="SAM" id="MobiDB-lite"/>
    </source>
</evidence>
<dbReference type="FunFam" id="2.60.200.20:FF:000008">
    <property type="entry name" value="smad nuclear-interacting protein 1"/>
    <property type="match status" value="1"/>
</dbReference>
<comment type="subcellular location">
    <subcellularLocation>
        <location evidence="1">Nucleus</location>
    </subcellularLocation>
</comment>
<dbReference type="AlphaFoldDB" id="A0A2T7P5E2"/>
<dbReference type="OrthoDB" id="444265at2759"/>
<feature type="compositionally biased region" description="Basic and acidic residues" evidence="12">
    <location>
        <begin position="98"/>
        <end position="110"/>
    </location>
</feature>
<feature type="compositionally biased region" description="Basic and acidic residues" evidence="12">
    <location>
        <begin position="116"/>
        <end position="176"/>
    </location>
</feature>
<dbReference type="SMART" id="SM00240">
    <property type="entry name" value="FHA"/>
    <property type="match status" value="1"/>
</dbReference>
<dbReference type="EMBL" id="PZQS01000006">
    <property type="protein sequence ID" value="PVD28645.1"/>
    <property type="molecule type" value="Genomic_DNA"/>
</dbReference>
<evidence type="ECO:0000256" key="10">
    <source>
        <dbReference type="ARBA" id="ARBA00023242"/>
    </source>
</evidence>
<evidence type="ECO:0000256" key="8">
    <source>
        <dbReference type="ARBA" id="ARBA00023158"/>
    </source>
</evidence>
<keyword evidence="7" id="KW-0175">Coiled coil</keyword>
<dbReference type="InterPro" id="IPR000253">
    <property type="entry name" value="FHA_dom"/>
</dbReference>
<dbReference type="Proteomes" id="UP000245119">
    <property type="component" value="Linkage Group LG6"/>
</dbReference>
<keyword evidence="4" id="KW-0507">mRNA processing</keyword>
<dbReference type="Pfam" id="PF00498">
    <property type="entry name" value="FHA"/>
    <property type="match status" value="1"/>
</dbReference>
<dbReference type="SUPFAM" id="SSF49879">
    <property type="entry name" value="SMAD/FHA domain"/>
    <property type="match status" value="1"/>
</dbReference>
<feature type="region of interest" description="Disordered" evidence="12">
    <location>
        <begin position="58"/>
        <end position="195"/>
    </location>
</feature>
<name>A0A2T7P5E2_POMCA</name>
<comment type="function">
    <text evidence="11">Required for pre-mRNA splicing as component of the spliceosome. As a component of the minor spliceosome, involved in the splicing of U12-type introns in pre-mRNAs. Down-regulates NF-kappa-B signaling by competing with RELA for CREBBP/EP300 binding. Involved in the microRNA (miRNA) biogenesis. May be involved in cyclin-D1/CCND1 mRNA stability through the SNARP complex which associates with both the 3'end of the CCND1 gene and its mRNA.</text>
</comment>
<evidence type="ECO:0000256" key="2">
    <source>
        <dbReference type="ARBA" id="ARBA00022499"/>
    </source>
</evidence>
<keyword evidence="15" id="KW-1185">Reference proteome</keyword>
<gene>
    <name evidence="14" type="ORF">C0Q70_11239</name>
</gene>
<dbReference type="InterPro" id="IPR050923">
    <property type="entry name" value="Cell_Proc_Reg/RNA_Proc"/>
</dbReference>
<comment type="caution">
    <text evidence="14">The sequence shown here is derived from an EMBL/GenBank/DDBJ whole genome shotgun (WGS) entry which is preliminary data.</text>
</comment>
<dbReference type="GO" id="GO:0005681">
    <property type="term" value="C:spliceosomal complex"/>
    <property type="evidence" value="ECO:0007669"/>
    <property type="project" value="UniProtKB-KW"/>
</dbReference>
<accession>A0A2T7P5E2</accession>
<evidence type="ECO:0000256" key="6">
    <source>
        <dbReference type="ARBA" id="ARBA00022843"/>
    </source>
</evidence>
<sequence>MLDGIIHWTSMLVRDDPHSVSEKVKGIPVAICTYPGDSHFYEDGGISSPLLPLISKPSKGSDGTPWNISWSPPVEERTEKHDARRDHRRHRESARNVNESRHNLREEVSDSKSLIKSRDKEKSTNSRENRRGGERRNSQNDQLRRIKQESADDFTRQRQLNDQRRMEARQQQDRGRVQSSFGDSDSVESVEKERPNFELSGKLTEDTNVYRGVVIKYNEPSEARKPKRRWRLYPFKGDTALPMLPVHRQSAYLLGRDRRIADIPIDHPSCSKQHAVLQYRLTDYHRPDGSLGRKVRPYVIDLGSANGTFINNKQIDSQRYVELMERDVIKFGFSSREYVLLHENVDTSEVAHEDDSGSN</sequence>
<protein>
    <recommendedName>
        <fullName evidence="13">FHA domain-containing protein</fullName>
    </recommendedName>
</protein>
<keyword evidence="5" id="KW-0747">Spliceosome</keyword>
<evidence type="ECO:0000256" key="7">
    <source>
        <dbReference type="ARBA" id="ARBA00023054"/>
    </source>
</evidence>
<evidence type="ECO:0000256" key="9">
    <source>
        <dbReference type="ARBA" id="ARBA00023187"/>
    </source>
</evidence>
<dbReference type="GO" id="GO:0031047">
    <property type="term" value="P:regulatory ncRNA-mediated gene silencing"/>
    <property type="evidence" value="ECO:0007669"/>
    <property type="project" value="UniProtKB-KW"/>
</dbReference>
<proteinExistence type="predicted"/>
<dbReference type="CDD" id="cd22718">
    <property type="entry name" value="FHA_SNIP1"/>
    <property type="match status" value="1"/>
</dbReference>
<evidence type="ECO:0000256" key="1">
    <source>
        <dbReference type="ARBA" id="ARBA00004123"/>
    </source>
</evidence>
<feature type="domain" description="FHA" evidence="13">
    <location>
        <begin position="252"/>
        <end position="315"/>
    </location>
</feature>
<evidence type="ECO:0000256" key="5">
    <source>
        <dbReference type="ARBA" id="ARBA00022728"/>
    </source>
</evidence>
<evidence type="ECO:0000256" key="3">
    <source>
        <dbReference type="ARBA" id="ARBA00022553"/>
    </source>
</evidence>
<reference evidence="14 15" key="1">
    <citation type="submission" date="2018-04" db="EMBL/GenBank/DDBJ databases">
        <title>The genome of golden apple snail Pomacea canaliculata provides insight into stress tolerance and invasive adaptation.</title>
        <authorList>
            <person name="Liu C."/>
            <person name="Liu B."/>
            <person name="Ren Y."/>
            <person name="Zhang Y."/>
            <person name="Wang H."/>
            <person name="Li S."/>
            <person name="Jiang F."/>
            <person name="Yin L."/>
            <person name="Zhang G."/>
            <person name="Qian W."/>
            <person name="Fan W."/>
        </authorList>
    </citation>
    <scope>NUCLEOTIDE SEQUENCE [LARGE SCALE GENOMIC DNA]</scope>
    <source>
        <strain evidence="14">SZHN2017</strain>
        <tissue evidence="14">Muscle</tissue>
    </source>
</reference>
<dbReference type="PROSITE" id="PS50006">
    <property type="entry name" value="FHA_DOMAIN"/>
    <property type="match status" value="1"/>
</dbReference>
<dbReference type="InterPro" id="IPR008984">
    <property type="entry name" value="SMAD_FHA_dom_sf"/>
</dbReference>
<dbReference type="GO" id="GO:0008380">
    <property type="term" value="P:RNA splicing"/>
    <property type="evidence" value="ECO:0007669"/>
    <property type="project" value="UniProtKB-KW"/>
</dbReference>
<dbReference type="PANTHER" id="PTHR23308">
    <property type="entry name" value="NUCLEAR INHIBITOR OF PROTEIN PHOSPHATASE-1"/>
    <property type="match status" value="1"/>
</dbReference>
<dbReference type="GO" id="GO:0006397">
    <property type="term" value="P:mRNA processing"/>
    <property type="evidence" value="ECO:0007669"/>
    <property type="project" value="UniProtKB-KW"/>
</dbReference>
<evidence type="ECO:0000259" key="13">
    <source>
        <dbReference type="PROSITE" id="PS50006"/>
    </source>
</evidence>
<dbReference type="Gene3D" id="2.60.200.20">
    <property type="match status" value="1"/>
</dbReference>
<keyword evidence="6" id="KW-0832">Ubl conjugation</keyword>
<evidence type="ECO:0000256" key="11">
    <source>
        <dbReference type="ARBA" id="ARBA00055964"/>
    </source>
</evidence>
<feature type="compositionally biased region" description="Basic and acidic residues" evidence="12">
    <location>
        <begin position="74"/>
        <end position="85"/>
    </location>
</feature>
<keyword evidence="3" id="KW-0597">Phosphoprotein</keyword>
<keyword evidence="9" id="KW-0508">mRNA splicing</keyword>
<evidence type="ECO:0000313" key="15">
    <source>
        <dbReference type="Proteomes" id="UP000245119"/>
    </source>
</evidence>
<keyword evidence="10" id="KW-0539">Nucleus</keyword>
<evidence type="ECO:0000256" key="4">
    <source>
        <dbReference type="ARBA" id="ARBA00022664"/>
    </source>
</evidence>